<dbReference type="PANTHER" id="PTHR14134">
    <property type="entry name" value="E3 UBIQUITIN-PROTEIN LIGASE RAD18"/>
    <property type="match status" value="1"/>
</dbReference>
<sequence>MNGKAPKDDSFEVLDSTDWLATPLPKLSAVEAALRCQVCKDFYTSPMITSCSHTFCSLCIRRALGENGKCPGCRAPEQELKLRFNGAVYDMVEAFKAARPEVLEYTKERPIPPARTASPKRSRELANLEGVEEGPSAKRTRSSRRIAQPQERVMVLDSDAEDEDFVPEEGFIECPVCQKMVKLELINPHLDRGCMDEPTRPKTGRIGPLPNTAPPPPKETKRPERLAQLNYSMVKDVPLRKKLTDQGLSAAGSRQMLERRYAEWITLWNSNCDARIPKGKNELRRELEVWEKTQGGRASATVNPGAQIKEKDFDGKAWASQHDDSFRDLIANARRKLPPKPVAPPPHPDESTIPEPSNIPEPVGYISPYGTQSVNQGTDGGEASASGQLQAPLHQISNGSQTLSELPNGSQRRYFDEGVDNNFAPPSSQYSNGIPVLQKDTSIASDITTIRTVQP</sequence>
<evidence type="ECO:0000256" key="4">
    <source>
        <dbReference type="ARBA" id="ARBA00009506"/>
    </source>
</evidence>
<feature type="domain" description="UBZ4-type" evidence="22">
    <location>
        <begin position="171"/>
        <end position="199"/>
    </location>
</feature>
<dbReference type="InterPro" id="IPR004580">
    <property type="entry name" value="Rad18_fungi"/>
</dbReference>
<feature type="region of interest" description="Disordered" evidence="19">
    <location>
        <begin position="110"/>
        <end position="145"/>
    </location>
</feature>
<dbReference type="GO" id="GO:0061630">
    <property type="term" value="F:ubiquitin protein ligase activity"/>
    <property type="evidence" value="ECO:0007669"/>
    <property type="project" value="UniProtKB-UniRule"/>
</dbReference>
<evidence type="ECO:0000256" key="15">
    <source>
        <dbReference type="ARBA" id="ARBA00023242"/>
    </source>
</evidence>
<dbReference type="PROSITE" id="PS50089">
    <property type="entry name" value="ZF_RING_2"/>
    <property type="match status" value="1"/>
</dbReference>
<dbReference type="GO" id="GO:0006301">
    <property type="term" value="P:DNA damage tolerance"/>
    <property type="evidence" value="ECO:0007669"/>
    <property type="project" value="InterPro"/>
</dbReference>
<dbReference type="GO" id="GO:0006513">
    <property type="term" value="P:protein monoubiquitination"/>
    <property type="evidence" value="ECO:0007669"/>
    <property type="project" value="InterPro"/>
</dbReference>
<evidence type="ECO:0000256" key="14">
    <source>
        <dbReference type="ARBA" id="ARBA00023204"/>
    </source>
</evidence>
<evidence type="ECO:0000256" key="10">
    <source>
        <dbReference type="ARBA" id="ARBA00022771"/>
    </source>
</evidence>
<comment type="similarity">
    <text evidence="4 18">Belongs to the RAD18 family.</text>
</comment>
<protein>
    <recommendedName>
        <fullName evidence="6 18">Postreplication repair E3 ubiquitin-protein ligase RAD18</fullName>
        <ecNumber evidence="5 18">2.3.2.27</ecNumber>
    </recommendedName>
    <alternativeName>
        <fullName evidence="18">RING-type E3 ubiquitin transferase RAD18</fullName>
    </alternativeName>
</protein>
<evidence type="ECO:0000256" key="5">
    <source>
        <dbReference type="ARBA" id="ARBA00012483"/>
    </source>
</evidence>
<evidence type="ECO:0000259" key="20">
    <source>
        <dbReference type="PROSITE" id="PS50089"/>
    </source>
</evidence>
<dbReference type="EMBL" id="QGMK01000991">
    <property type="protein sequence ID" value="TVY75648.1"/>
    <property type="molecule type" value="Genomic_DNA"/>
</dbReference>
<dbReference type="GO" id="GO:0008270">
    <property type="term" value="F:zinc ion binding"/>
    <property type="evidence" value="ECO:0007669"/>
    <property type="project" value="UniProtKB-KW"/>
</dbReference>
<evidence type="ECO:0000256" key="17">
    <source>
        <dbReference type="PROSITE-ProRule" id="PRU01256"/>
    </source>
</evidence>
<keyword evidence="15 18" id="KW-0539">Nucleus</keyword>
<dbReference type="SMART" id="SM00184">
    <property type="entry name" value="RING"/>
    <property type="match status" value="1"/>
</dbReference>
<dbReference type="EC" id="2.3.2.27" evidence="5 18"/>
<evidence type="ECO:0000256" key="11">
    <source>
        <dbReference type="ARBA" id="ARBA00022786"/>
    </source>
</evidence>
<gene>
    <name evidence="23" type="primary">rad18</name>
    <name evidence="23" type="ORF">LSUE1_G004176</name>
</gene>
<evidence type="ECO:0000256" key="13">
    <source>
        <dbReference type="ARBA" id="ARBA00023125"/>
    </source>
</evidence>
<feature type="domain" description="SAP" evidence="21">
    <location>
        <begin position="231"/>
        <end position="265"/>
    </location>
</feature>
<keyword evidence="13 18" id="KW-0238">DNA-binding</keyword>
<feature type="region of interest" description="Disordered" evidence="19">
    <location>
        <begin position="404"/>
        <end position="434"/>
    </location>
</feature>
<dbReference type="InterPro" id="IPR039577">
    <property type="entry name" value="Rad18"/>
</dbReference>
<dbReference type="Gene3D" id="3.30.40.10">
    <property type="entry name" value="Zinc/RING finger domain, C3HC4 (zinc finger)"/>
    <property type="match status" value="1"/>
</dbReference>
<dbReference type="Pfam" id="PF13923">
    <property type="entry name" value="zf-C3HC4_2"/>
    <property type="match status" value="1"/>
</dbReference>
<dbReference type="GO" id="GO:0003697">
    <property type="term" value="F:single-stranded DNA binding"/>
    <property type="evidence" value="ECO:0007669"/>
    <property type="project" value="UniProtKB-UniRule"/>
</dbReference>
<keyword evidence="11 18" id="KW-0833">Ubl conjugation pathway</keyword>
<evidence type="ECO:0000256" key="3">
    <source>
        <dbReference type="ARBA" id="ARBA00004906"/>
    </source>
</evidence>
<keyword evidence="7 18" id="KW-0808">Transferase</keyword>
<dbReference type="PROSITE" id="PS00518">
    <property type="entry name" value="ZF_RING_1"/>
    <property type="match status" value="1"/>
</dbReference>
<comment type="subunit">
    <text evidence="18">Interacts with E2 UBC2, forming a complex with ubiquitin ligase activity.</text>
</comment>
<keyword evidence="14 17" id="KW-0234">DNA repair</keyword>
<evidence type="ECO:0000256" key="8">
    <source>
        <dbReference type="ARBA" id="ARBA00022723"/>
    </source>
</evidence>
<dbReference type="Gene3D" id="3.30.160.60">
    <property type="entry name" value="Classic Zinc Finger"/>
    <property type="match status" value="1"/>
</dbReference>
<evidence type="ECO:0000313" key="24">
    <source>
        <dbReference type="Proteomes" id="UP000469558"/>
    </source>
</evidence>
<proteinExistence type="inferred from homology"/>
<feature type="region of interest" description="Disordered" evidence="19">
    <location>
        <begin position="198"/>
        <end position="223"/>
    </location>
</feature>
<evidence type="ECO:0000256" key="2">
    <source>
        <dbReference type="ARBA" id="ARBA00004123"/>
    </source>
</evidence>
<keyword evidence="12 18" id="KW-0862">Zinc</keyword>
<evidence type="ECO:0000259" key="21">
    <source>
        <dbReference type="PROSITE" id="PS50800"/>
    </source>
</evidence>
<evidence type="ECO:0000256" key="19">
    <source>
        <dbReference type="SAM" id="MobiDB-lite"/>
    </source>
</evidence>
<dbReference type="PANTHER" id="PTHR14134:SF2">
    <property type="entry name" value="E3 UBIQUITIN-PROTEIN LIGASE RAD18"/>
    <property type="match status" value="1"/>
</dbReference>
<feature type="region of interest" description="Disordered" evidence="19">
    <location>
        <begin position="336"/>
        <end position="387"/>
    </location>
</feature>
<dbReference type="InterPro" id="IPR006642">
    <property type="entry name" value="Rad18_UBZ4"/>
</dbReference>
<evidence type="ECO:0000313" key="23">
    <source>
        <dbReference type="EMBL" id="TVY75648.1"/>
    </source>
</evidence>
<name>A0A8T9C0Q9_9HELO</name>
<keyword evidence="8 18" id="KW-0479">Metal-binding</keyword>
<keyword evidence="9 17" id="KW-0227">DNA damage</keyword>
<dbReference type="SUPFAM" id="SSF57850">
    <property type="entry name" value="RING/U-box"/>
    <property type="match status" value="1"/>
</dbReference>
<dbReference type="Proteomes" id="UP000469558">
    <property type="component" value="Unassembled WGS sequence"/>
</dbReference>
<accession>A0A8T9C0Q9</accession>
<dbReference type="GO" id="GO:0097505">
    <property type="term" value="C:Rad6-Rad18 complex"/>
    <property type="evidence" value="ECO:0007669"/>
    <property type="project" value="TreeGrafter"/>
</dbReference>
<dbReference type="AlphaFoldDB" id="A0A8T9C0Q9"/>
<evidence type="ECO:0000259" key="22">
    <source>
        <dbReference type="PROSITE" id="PS51908"/>
    </source>
</evidence>
<comment type="catalytic activity">
    <reaction evidence="1 18">
        <text>S-ubiquitinyl-[E2 ubiquitin-conjugating enzyme]-L-cysteine + [acceptor protein]-L-lysine = [E2 ubiquitin-conjugating enzyme]-L-cysteine + N(6)-ubiquitinyl-[acceptor protein]-L-lysine.</text>
        <dbReference type="EC" id="2.3.2.27"/>
    </reaction>
</comment>
<dbReference type="InterPro" id="IPR003034">
    <property type="entry name" value="SAP_dom"/>
</dbReference>
<evidence type="ECO:0000256" key="1">
    <source>
        <dbReference type="ARBA" id="ARBA00000900"/>
    </source>
</evidence>
<dbReference type="NCBIfam" id="TIGR00599">
    <property type="entry name" value="rad18"/>
    <property type="match status" value="1"/>
</dbReference>
<keyword evidence="24" id="KW-1185">Reference proteome</keyword>
<comment type="subcellular location">
    <subcellularLocation>
        <location evidence="2 18">Nucleus</location>
    </subcellularLocation>
</comment>
<dbReference type="SMART" id="SM00513">
    <property type="entry name" value="SAP"/>
    <property type="match status" value="1"/>
</dbReference>
<evidence type="ECO:0000256" key="6">
    <source>
        <dbReference type="ARBA" id="ARBA00015551"/>
    </source>
</evidence>
<dbReference type="GO" id="GO:0006281">
    <property type="term" value="P:DNA repair"/>
    <property type="evidence" value="ECO:0007669"/>
    <property type="project" value="UniProtKB-KW"/>
</dbReference>
<dbReference type="InterPro" id="IPR001841">
    <property type="entry name" value="Znf_RING"/>
</dbReference>
<evidence type="ECO:0000256" key="18">
    <source>
        <dbReference type="RuleBase" id="RU368093"/>
    </source>
</evidence>
<comment type="pathway">
    <text evidence="3 18">Protein modification; protein ubiquitination.</text>
</comment>
<dbReference type="PROSITE" id="PS51908">
    <property type="entry name" value="ZF_UBZ4"/>
    <property type="match status" value="1"/>
</dbReference>
<dbReference type="OrthoDB" id="9049620at2759"/>
<reference evidence="23 24" key="1">
    <citation type="submission" date="2018-05" db="EMBL/GenBank/DDBJ databases">
        <title>Genome sequencing and assembly of the regulated plant pathogen Lachnellula willkommii and related sister species for the development of diagnostic species identification markers.</title>
        <authorList>
            <person name="Giroux E."/>
            <person name="Bilodeau G."/>
        </authorList>
    </citation>
    <scope>NUCLEOTIDE SEQUENCE [LARGE SCALE GENOMIC DNA]</scope>
    <source>
        <strain evidence="23 24">CBS 268.59</strain>
    </source>
</reference>
<feature type="domain" description="RING-type" evidence="20">
    <location>
        <begin position="36"/>
        <end position="74"/>
    </location>
</feature>
<dbReference type="InterPro" id="IPR013083">
    <property type="entry name" value="Znf_RING/FYVE/PHD"/>
</dbReference>
<dbReference type="SMART" id="SM00734">
    <property type="entry name" value="ZnF_Rad18"/>
    <property type="match status" value="1"/>
</dbReference>
<comment type="caution">
    <text evidence="23">The sequence shown here is derived from an EMBL/GenBank/DDBJ whole genome shotgun (WGS) entry which is preliminary data.</text>
</comment>
<comment type="function">
    <text evidence="18">E3 RING-finger protein, member of the UBC2/RAD6 epistasis group. Associates to the E2 ubiquitin conjugating enzyme UBC2/RAD6 to form the UBC2-RAD18 ubiquitin ligase complex involved in postreplicative repair (PRR) of damaged DNA.</text>
</comment>
<organism evidence="23 24">
    <name type="scientific">Lachnellula suecica</name>
    <dbReference type="NCBI Taxonomy" id="602035"/>
    <lineage>
        <taxon>Eukaryota</taxon>
        <taxon>Fungi</taxon>
        <taxon>Dikarya</taxon>
        <taxon>Ascomycota</taxon>
        <taxon>Pezizomycotina</taxon>
        <taxon>Leotiomycetes</taxon>
        <taxon>Helotiales</taxon>
        <taxon>Lachnaceae</taxon>
        <taxon>Lachnellula</taxon>
    </lineage>
</organism>
<evidence type="ECO:0000256" key="9">
    <source>
        <dbReference type="ARBA" id="ARBA00022763"/>
    </source>
</evidence>
<keyword evidence="10 16" id="KW-0863">Zinc-finger</keyword>
<dbReference type="FunFam" id="3.30.40.10:FF:000172">
    <property type="entry name" value="E3 ubiquitin-protein ligase RAD18"/>
    <property type="match status" value="1"/>
</dbReference>
<dbReference type="InterPro" id="IPR017907">
    <property type="entry name" value="Znf_RING_CS"/>
</dbReference>
<evidence type="ECO:0000256" key="7">
    <source>
        <dbReference type="ARBA" id="ARBA00022679"/>
    </source>
</evidence>
<dbReference type="GO" id="GO:0005634">
    <property type="term" value="C:nucleus"/>
    <property type="evidence" value="ECO:0007669"/>
    <property type="project" value="UniProtKB-SubCell"/>
</dbReference>
<evidence type="ECO:0000256" key="12">
    <source>
        <dbReference type="ARBA" id="ARBA00022833"/>
    </source>
</evidence>
<evidence type="ECO:0000256" key="16">
    <source>
        <dbReference type="PROSITE-ProRule" id="PRU00175"/>
    </source>
</evidence>
<dbReference type="PROSITE" id="PS50800">
    <property type="entry name" value="SAP"/>
    <property type="match status" value="1"/>
</dbReference>